<proteinExistence type="predicted"/>
<feature type="region of interest" description="Disordered" evidence="1">
    <location>
        <begin position="44"/>
        <end position="89"/>
    </location>
</feature>
<dbReference type="EMBL" id="BKCJ010265327">
    <property type="protein sequence ID" value="GEZ32310.1"/>
    <property type="molecule type" value="Genomic_DNA"/>
</dbReference>
<gene>
    <name evidence="2" type="ORF">Tci_504283</name>
</gene>
<organism evidence="2">
    <name type="scientific">Tanacetum cinerariifolium</name>
    <name type="common">Dalmatian daisy</name>
    <name type="synonym">Chrysanthemum cinerariifolium</name>
    <dbReference type="NCBI Taxonomy" id="118510"/>
    <lineage>
        <taxon>Eukaryota</taxon>
        <taxon>Viridiplantae</taxon>
        <taxon>Streptophyta</taxon>
        <taxon>Embryophyta</taxon>
        <taxon>Tracheophyta</taxon>
        <taxon>Spermatophyta</taxon>
        <taxon>Magnoliopsida</taxon>
        <taxon>eudicotyledons</taxon>
        <taxon>Gunneridae</taxon>
        <taxon>Pentapetalae</taxon>
        <taxon>asterids</taxon>
        <taxon>campanulids</taxon>
        <taxon>Asterales</taxon>
        <taxon>Asteraceae</taxon>
        <taxon>Asteroideae</taxon>
        <taxon>Anthemideae</taxon>
        <taxon>Anthemidinae</taxon>
        <taxon>Tanacetum</taxon>
    </lineage>
</organism>
<reference evidence="2" key="1">
    <citation type="journal article" date="2019" name="Sci. Rep.">
        <title>Draft genome of Tanacetum cinerariifolium, the natural source of mosquito coil.</title>
        <authorList>
            <person name="Yamashiro T."/>
            <person name="Shiraishi A."/>
            <person name="Satake H."/>
            <person name="Nakayama K."/>
        </authorList>
    </citation>
    <scope>NUCLEOTIDE SEQUENCE</scope>
</reference>
<evidence type="ECO:0008006" key="3">
    <source>
        <dbReference type="Google" id="ProtNLM"/>
    </source>
</evidence>
<feature type="non-terminal residue" evidence="2">
    <location>
        <position position="1"/>
    </location>
</feature>
<dbReference type="AlphaFoldDB" id="A0A699IAH8"/>
<comment type="caution">
    <text evidence="2">The sequence shown here is derived from an EMBL/GenBank/DDBJ whole genome shotgun (WGS) entry which is preliminary data.</text>
</comment>
<protein>
    <recommendedName>
        <fullName evidence="3">Transposase (Putative), gypsy type</fullName>
    </recommendedName>
</protein>
<evidence type="ECO:0000313" key="2">
    <source>
        <dbReference type="EMBL" id="GEZ32310.1"/>
    </source>
</evidence>
<sequence length="641" mass="69525">ERQSDEDQPKLIETTVGRVVPLLPVAPDRSSDELEASVNKLFDEGGSGEQVKQGHSASGGQVVDAGEPSHPVKRLRDDHGTLGGTSMGDKSQSAVQRLLAGAVLNAEVRGGPIPTLHFVTSSVFATPERKDSSHHSGANIAEAEVDSFARPFASVITTAIAVTSTVDPTVVTKEKIVKPSLFSAGSTSGDGTDPSMGGFADLSGSDFLIGGICIVISPDTDLQKVVGAARQMSLSAEVRMRVKYYIRERRRLQSVVKKKDTLLKVKEKEIVDHRAQLLMKEAEVAEAICLRAESSQFKVVEKSLRDEVQTLTDRNAILEKEKGKLDVKAADLAASVKVKEQEVFDLDAVVTSVKLQNDNLADQEKVTAYENCMSQLEEFQDDRIKEMNNKFDKLDTDLVKMALHLEERFYPHLLTTIFAAIGKAVEKGMQDGLYARITHGADGRVLTDVAAYNPFADADSLSALQRLQSVNFSLIVELKSNKDASIDTIMNLLCLEDSLAEKLGLTELQPHVDQLMVPIHHSLDQRVVGASALSVLLDVSSFRVQMIKENIANHRSALYDIFVPLSEPLSVTALTGTKSTLNVIPATVDTTTSWSVISVTASLIPFISTDDYEIAHAEGRESAGANVNPFPNVNHAELNTS</sequence>
<evidence type="ECO:0000256" key="1">
    <source>
        <dbReference type="SAM" id="MobiDB-lite"/>
    </source>
</evidence>
<name>A0A699IAH8_TANCI</name>
<accession>A0A699IAH8</accession>